<keyword evidence="1" id="KW-0812">Transmembrane</keyword>
<evidence type="ECO:0000313" key="2">
    <source>
        <dbReference type="EMBL" id="QHU04915.1"/>
    </source>
</evidence>
<accession>A0A6C0JGI5</accession>
<dbReference type="EMBL" id="MN740405">
    <property type="protein sequence ID" value="QHU04915.1"/>
    <property type="molecule type" value="Genomic_DNA"/>
</dbReference>
<feature type="transmembrane region" description="Helical" evidence="1">
    <location>
        <begin position="13"/>
        <end position="34"/>
    </location>
</feature>
<dbReference type="AlphaFoldDB" id="A0A6C0JGI5"/>
<sequence>MLKGKTISKYFKYYKYVAAALFLIIVVNLVIFFFNISQKKNISEGLDQPPTYETISISLKDTSTTLTDPNAIGQFYVYTDTNKNIRNTITMNTDASNIKLLFDSQKPTVIIIQPANVPPPNTHKANMFPKSFEIDCTFVNTSKTYNLISQDISTNKPPNSVISYITTSVPYTSGNVVSGNTNLSKSGNFMNIVSAMKIGKELMGSSNDVIGNASLTKQNKLNISFNDSTGIDGILLNYNAPL</sequence>
<protein>
    <submittedName>
        <fullName evidence="2">Uncharacterized protein</fullName>
    </submittedName>
</protein>
<reference evidence="2" key="1">
    <citation type="journal article" date="2020" name="Nature">
        <title>Giant virus diversity and host interactions through global metagenomics.</title>
        <authorList>
            <person name="Schulz F."/>
            <person name="Roux S."/>
            <person name="Paez-Espino D."/>
            <person name="Jungbluth S."/>
            <person name="Walsh D.A."/>
            <person name="Denef V.J."/>
            <person name="McMahon K.D."/>
            <person name="Konstantinidis K.T."/>
            <person name="Eloe-Fadrosh E.A."/>
            <person name="Kyrpides N.C."/>
            <person name="Woyke T."/>
        </authorList>
    </citation>
    <scope>NUCLEOTIDE SEQUENCE</scope>
    <source>
        <strain evidence="2">GVMAG-M-3300027708-5</strain>
    </source>
</reference>
<keyword evidence="1" id="KW-0472">Membrane</keyword>
<name>A0A6C0JGI5_9ZZZZ</name>
<evidence type="ECO:0000256" key="1">
    <source>
        <dbReference type="SAM" id="Phobius"/>
    </source>
</evidence>
<proteinExistence type="predicted"/>
<organism evidence="2">
    <name type="scientific">viral metagenome</name>
    <dbReference type="NCBI Taxonomy" id="1070528"/>
    <lineage>
        <taxon>unclassified sequences</taxon>
        <taxon>metagenomes</taxon>
        <taxon>organismal metagenomes</taxon>
    </lineage>
</organism>
<keyword evidence="1" id="KW-1133">Transmembrane helix</keyword>